<dbReference type="Proteomes" id="UP000017391">
    <property type="component" value="Unassembled WGS sequence"/>
</dbReference>
<dbReference type="AlphaFoldDB" id="A0ABC9UCL9"/>
<evidence type="ECO:0000313" key="2">
    <source>
        <dbReference type="Proteomes" id="UP000017391"/>
    </source>
</evidence>
<organism evidence="1 2">
    <name type="scientific">Enterobacter asburiae</name>
    <dbReference type="NCBI Taxonomy" id="61645"/>
    <lineage>
        <taxon>Bacteria</taxon>
        <taxon>Pseudomonadati</taxon>
        <taxon>Pseudomonadota</taxon>
        <taxon>Gammaproteobacteria</taxon>
        <taxon>Enterobacterales</taxon>
        <taxon>Enterobacteriaceae</taxon>
        <taxon>Enterobacter</taxon>
        <taxon>Enterobacter cloacae complex</taxon>
    </lineage>
</organism>
<dbReference type="EMBL" id="AYIP01000009">
    <property type="protein sequence ID" value="ESM33116.1"/>
    <property type="molecule type" value="Genomic_DNA"/>
</dbReference>
<dbReference type="RefSeq" id="WP_023292987.1">
    <property type="nucleotide sequence ID" value="NZ_CAIZTE010000008.1"/>
</dbReference>
<reference evidence="2" key="1">
    <citation type="submission" date="2013-09" db="EMBL/GenBank/DDBJ databases">
        <title>The Genome Sequence of Enterobacter cloacae BWH 31.</title>
        <authorList>
            <consortium name="The Broad Institute Genomics Platform"/>
            <consortium name="The Broad Institute Genome Sequencing Center for Infectious Disease"/>
            <person name="Murphy C."/>
            <person name="Cosimi L."/>
            <person name="Cerqueira G."/>
            <person name="Feldgarden M."/>
            <person name="Hung D."/>
            <person name="Onderdonk A.B."/>
            <person name="Ferraro M.J."/>
            <person name="Hooper D."/>
            <person name="Dekker J."/>
            <person name="O'Brien T."/>
            <person name="Huang S."/>
            <person name="Quan V."/>
            <person name="Ernst C."/>
            <person name="Delaney M."/>
            <person name="DuBois A."/>
            <person name="Young S.K."/>
            <person name="Zeng Q."/>
            <person name="Gargeya S."/>
            <person name="Fitzgerald M."/>
            <person name="Abouelleil A."/>
            <person name="Alvarado L."/>
            <person name="Berlin A.M."/>
            <person name="Chapman S.B."/>
            <person name="Gainer-Dewar J."/>
            <person name="Goldberg J."/>
            <person name="Gnerre S."/>
            <person name="Griggs A."/>
            <person name="Gujja S."/>
            <person name="Hansen M."/>
            <person name="Howarth C."/>
            <person name="Imamovic A."/>
            <person name="Ireland A."/>
            <person name="Larimer J."/>
            <person name="McCowan C."/>
            <person name="Murphy C."/>
            <person name="Pearson M."/>
            <person name="Poon T.W."/>
            <person name="Priest M."/>
            <person name="Roberts A."/>
            <person name="Saif S."/>
            <person name="Shea T."/>
            <person name="Sykes S."/>
            <person name="Wortman J."/>
            <person name="Nusbaum C."/>
            <person name="Birren B."/>
        </authorList>
    </citation>
    <scope>NUCLEOTIDE SEQUENCE [LARGE SCALE GENOMIC DNA]</scope>
    <source>
        <strain evidence="2">BWH 31</strain>
    </source>
</reference>
<protein>
    <submittedName>
        <fullName evidence="1">Uncharacterized protein</fullName>
    </submittedName>
</protein>
<proteinExistence type="predicted"/>
<accession>A0ABC9UCL9</accession>
<sequence>MNYNKCDYSAIELVDGVIFRMKDDITGFYKLVDNEKYYYYHFEDGVYTRTDGLVTIDKGDLFSNLLELRAESFIHITDQNIEMPQSEFRSAFLYFDSLRVSIESIDGNMSIKSFDYKTDTEIQTYNDVLQFYNHIIDNKCAYYGRPDFDNDILINSLRNIGVPIDQVKEHLTRFDMFCRMIIPEYQYPISPTEIKQLSY</sequence>
<comment type="caution">
    <text evidence="1">The sequence shown here is derived from an EMBL/GenBank/DDBJ whole genome shotgun (WGS) entry which is preliminary data.</text>
</comment>
<gene>
    <name evidence="1" type="ORF">L402_02761</name>
</gene>
<evidence type="ECO:0000313" key="1">
    <source>
        <dbReference type="EMBL" id="ESM33116.1"/>
    </source>
</evidence>
<name>A0ABC9UCL9_ENTAS</name>